<dbReference type="EMBL" id="LUCH01004024">
    <property type="protein sequence ID" value="KAF5399473.1"/>
    <property type="molecule type" value="Genomic_DNA"/>
</dbReference>
<feature type="non-terminal residue" evidence="2">
    <location>
        <position position="1"/>
    </location>
</feature>
<comment type="caution">
    <text evidence="2">The sequence shown here is derived from an EMBL/GenBank/DDBJ whole genome shotgun (WGS) entry which is preliminary data.</text>
</comment>
<accession>A0A8J4WFV9</accession>
<proteinExistence type="predicted"/>
<name>A0A8J4WFV9_9TREM</name>
<feature type="region of interest" description="Disordered" evidence="1">
    <location>
        <begin position="98"/>
        <end position="118"/>
    </location>
</feature>
<evidence type="ECO:0000313" key="2">
    <source>
        <dbReference type="EMBL" id="KAF5399473.1"/>
    </source>
</evidence>
<feature type="compositionally biased region" description="Basic and acidic residues" evidence="1">
    <location>
        <begin position="109"/>
        <end position="118"/>
    </location>
</feature>
<protein>
    <submittedName>
        <fullName evidence="2">Uncharacterized protein</fullName>
    </submittedName>
</protein>
<evidence type="ECO:0000256" key="1">
    <source>
        <dbReference type="SAM" id="MobiDB-lite"/>
    </source>
</evidence>
<sequence>KLTASPTQDAARLYRCELRDRRLCAFFIWDEQQQEQPTRPAHIRDNDENVLASNPLEVPSNDSSGEQNLPRINVAAPIETSSSASSGVVLRRHLPASSVIHSTDTTQSDPHRPHGYTHREPDLVLTVTPKTLFLDTRPRPVIKVNDTVFPCVSSLTDTSTGYALHTRPSRQSCFTLSHWRSVSNVRKAIDSSSQLRTRWKSSSDILLALHPNAGSVDMLDPSFRSTCLTYADPHRECLQNQHRSSSLGQLSSTVFSRTLSVNELNSESTKPTSNLHSIYRKPRLHKANRRRERLSRSVESFSSLVSPQLINHGRVRKRLGLLAGTDYAQPSQLSPKTCDDLETESVVSEPFGTCEVTQSDNSSLSDAPNIYTMDVNLYTFRIATSSQSPHCSRVSATGDFDARETLDIIVPSTEVYEFAVSTDELTNKLSSRAQPDQPVRLIEDELDALADRETTNCWLDLFRQHVDEQITWGPDAFSHKVVVPQTMPSVCDASARRSMAFTDVPSTAFSKLSLSPSLPMLLEVN</sequence>
<dbReference type="AlphaFoldDB" id="A0A8J4WFV9"/>
<organism evidence="2 3">
    <name type="scientific">Paragonimus heterotremus</name>
    <dbReference type="NCBI Taxonomy" id="100268"/>
    <lineage>
        <taxon>Eukaryota</taxon>
        <taxon>Metazoa</taxon>
        <taxon>Spiralia</taxon>
        <taxon>Lophotrochozoa</taxon>
        <taxon>Platyhelminthes</taxon>
        <taxon>Trematoda</taxon>
        <taxon>Digenea</taxon>
        <taxon>Plagiorchiida</taxon>
        <taxon>Troglotremata</taxon>
        <taxon>Troglotrematidae</taxon>
        <taxon>Paragonimus</taxon>
    </lineage>
</organism>
<keyword evidence="3" id="KW-1185">Reference proteome</keyword>
<dbReference type="Proteomes" id="UP000748531">
    <property type="component" value="Unassembled WGS sequence"/>
</dbReference>
<reference evidence="2" key="1">
    <citation type="submission" date="2019-05" db="EMBL/GenBank/DDBJ databases">
        <title>Annotation for the trematode Paragonimus heterotremus.</title>
        <authorList>
            <person name="Choi Y.-J."/>
        </authorList>
    </citation>
    <scope>NUCLEOTIDE SEQUENCE</scope>
    <source>
        <strain evidence="2">LC</strain>
    </source>
</reference>
<gene>
    <name evidence="2" type="ORF">PHET_06994</name>
</gene>
<dbReference type="OrthoDB" id="5817051at2759"/>
<feature type="compositionally biased region" description="Polar residues" evidence="1">
    <location>
        <begin position="99"/>
        <end position="108"/>
    </location>
</feature>
<evidence type="ECO:0000313" key="3">
    <source>
        <dbReference type="Proteomes" id="UP000748531"/>
    </source>
</evidence>